<dbReference type="STRING" id="279238.Saro_3196"/>
<reference evidence="3" key="1">
    <citation type="submission" date="2006-01" db="EMBL/GenBank/DDBJ databases">
        <title>Complete sequence of Novosphingobium aromaticivorans DSM 12444.</title>
        <authorList>
            <consortium name="US DOE Joint Genome Institute"/>
            <person name="Copeland A."/>
            <person name="Lucas S."/>
            <person name="Lapidus A."/>
            <person name="Barry K."/>
            <person name="Detter J.C."/>
            <person name="Glavina T."/>
            <person name="Hammon N."/>
            <person name="Israni S."/>
            <person name="Pitluck S."/>
            <person name="Chain P."/>
            <person name="Malfatti S."/>
            <person name="Shin M."/>
            <person name="Vergez L."/>
            <person name="Schmutz J."/>
            <person name="Larimer F."/>
            <person name="Land M."/>
            <person name="Kyrpides N."/>
            <person name="Ivanova N."/>
            <person name="Fredrickson J."/>
            <person name="Balkwill D."/>
            <person name="Romine M.F."/>
            <person name="Richardson P."/>
        </authorList>
    </citation>
    <scope>NUCLEOTIDE SEQUENCE [LARGE SCALE GENOMIC DNA]</scope>
    <source>
        <strain evidence="3">ATCC 700278 / DSM 12444 / CCUG 56034 / CIP 105152 / NBRC 16084 / F199</strain>
    </source>
</reference>
<dbReference type="RefSeq" id="WP_011446833.1">
    <property type="nucleotide sequence ID" value="NC_007794.1"/>
</dbReference>
<proteinExistence type="predicted"/>
<dbReference type="AlphaFoldDB" id="Q2G3E2"/>
<organism evidence="2 3">
    <name type="scientific">Novosphingobium aromaticivorans (strain ATCC 700278 / DSM 12444 / CCUG 56034 / CIP 105152 / NBRC 16084 / F199)</name>
    <dbReference type="NCBI Taxonomy" id="279238"/>
    <lineage>
        <taxon>Bacteria</taxon>
        <taxon>Pseudomonadati</taxon>
        <taxon>Pseudomonadota</taxon>
        <taxon>Alphaproteobacteria</taxon>
        <taxon>Sphingomonadales</taxon>
        <taxon>Sphingomonadaceae</taxon>
        <taxon>Novosphingobium</taxon>
    </lineage>
</organism>
<dbReference type="InterPro" id="IPR013321">
    <property type="entry name" value="Arc_rbn_hlx_hlx"/>
</dbReference>
<accession>Q2G3E2</accession>
<name>Q2G3E2_NOVAD</name>
<feature type="region of interest" description="Disordered" evidence="1">
    <location>
        <begin position="50"/>
        <end position="70"/>
    </location>
</feature>
<evidence type="ECO:0000256" key="1">
    <source>
        <dbReference type="SAM" id="MobiDB-lite"/>
    </source>
</evidence>
<evidence type="ECO:0000313" key="2">
    <source>
        <dbReference type="EMBL" id="ABD27631.1"/>
    </source>
</evidence>
<evidence type="ECO:0008006" key="4">
    <source>
        <dbReference type="Google" id="ProtNLM"/>
    </source>
</evidence>
<dbReference type="eggNOG" id="COG4877">
    <property type="taxonomic scope" value="Bacteria"/>
</dbReference>
<dbReference type="Gene3D" id="1.10.1220.10">
    <property type="entry name" value="Met repressor-like"/>
    <property type="match status" value="1"/>
</dbReference>
<dbReference type="Proteomes" id="UP000009134">
    <property type="component" value="Chromosome"/>
</dbReference>
<sequence>MAAPPKKAFPLRIDPALFAAVERAAAADLRSANAQIEVLLREALTRRGVKLAAAEPARRGRPPRKENGNG</sequence>
<dbReference type="InterPro" id="IPR010985">
    <property type="entry name" value="Ribbon_hlx_hlx"/>
</dbReference>
<dbReference type="SUPFAM" id="SSF47598">
    <property type="entry name" value="Ribbon-helix-helix"/>
    <property type="match status" value="1"/>
</dbReference>
<dbReference type="HOGENOM" id="CLU_156623_0_2_5"/>
<gene>
    <name evidence="2" type="ordered locus">Saro_3196</name>
</gene>
<dbReference type="EMBL" id="CP000248">
    <property type="protein sequence ID" value="ABD27631.1"/>
    <property type="molecule type" value="Genomic_DNA"/>
</dbReference>
<dbReference type="KEGG" id="nar:Saro_3196"/>
<dbReference type="GO" id="GO:0006355">
    <property type="term" value="P:regulation of DNA-templated transcription"/>
    <property type="evidence" value="ECO:0007669"/>
    <property type="project" value="InterPro"/>
</dbReference>
<evidence type="ECO:0000313" key="3">
    <source>
        <dbReference type="Proteomes" id="UP000009134"/>
    </source>
</evidence>
<keyword evidence="3" id="KW-1185">Reference proteome</keyword>
<protein>
    <recommendedName>
        <fullName evidence="4">Toxin-antitoxin system HicB family antitoxin</fullName>
    </recommendedName>
</protein>